<proteinExistence type="predicted"/>
<reference evidence="2" key="1">
    <citation type="submission" date="2014-09" db="EMBL/GenBank/DDBJ databases">
        <authorList>
            <person name="Magalhaes I.L.F."/>
            <person name="Oliveira U."/>
            <person name="Santos F.R."/>
            <person name="Vidigal T.H.D.A."/>
            <person name="Brescovit A.D."/>
            <person name="Santos A.J."/>
        </authorList>
    </citation>
    <scope>NUCLEOTIDE SEQUENCE</scope>
    <source>
        <tissue evidence="2">Shoot tissue taken approximately 20 cm above the soil surface</tissue>
    </source>
</reference>
<protein>
    <submittedName>
        <fullName evidence="2">Uncharacterized protein</fullName>
    </submittedName>
</protein>
<sequence>MRWSPTSLRRRAPAKSRHGRV</sequence>
<dbReference type="AlphaFoldDB" id="A0A0A9DK13"/>
<evidence type="ECO:0000313" key="2">
    <source>
        <dbReference type="EMBL" id="JAD88106.1"/>
    </source>
</evidence>
<reference evidence="2" key="2">
    <citation type="journal article" date="2015" name="Data Brief">
        <title>Shoot transcriptome of the giant reed, Arundo donax.</title>
        <authorList>
            <person name="Barrero R.A."/>
            <person name="Guerrero F.D."/>
            <person name="Moolhuijzen P."/>
            <person name="Goolsby J.A."/>
            <person name="Tidwell J."/>
            <person name="Bellgard S.E."/>
            <person name="Bellgard M.I."/>
        </authorList>
    </citation>
    <scope>NUCLEOTIDE SEQUENCE</scope>
    <source>
        <tissue evidence="2">Shoot tissue taken approximately 20 cm above the soil surface</tissue>
    </source>
</reference>
<feature type="compositionally biased region" description="Basic residues" evidence="1">
    <location>
        <begin position="8"/>
        <end position="21"/>
    </location>
</feature>
<name>A0A0A9DK13_ARUDO</name>
<evidence type="ECO:0000256" key="1">
    <source>
        <dbReference type="SAM" id="MobiDB-lite"/>
    </source>
</evidence>
<organism evidence="2">
    <name type="scientific">Arundo donax</name>
    <name type="common">Giant reed</name>
    <name type="synonym">Donax arundinaceus</name>
    <dbReference type="NCBI Taxonomy" id="35708"/>
    <lineage>
        <taxon>Eukaryota</taxon>
        <taxon>Viridiplantae</taxon>
        <taxon>Streptophyta</taxon>
        <taxon>Embryophyta</taxon>
        <taxon>Tracheophyta</taxon>
        <taxon>Spermatophyta</taxon>
        <taxon>Magnoliopsida</taxon>
        <taxon>Liliopsida</taxon>
        <taxon>Poales</taxon>
        <taxon>Poaceae</taxon>
        <taxon>PACMAD clade</taxon>
        <taxon>Arundinoideae</taxon>
        <taxon>Arundineae</taxon>
        <taxon>Arundo</taxon>
    </lineage>
</organism>
<feature type="region of interest" description="Disordered" evidence="1">
    <location>
        <begin position="1"/>
        <end position="21"/>
    </location>
</feature>
<dbReference type="EMBL" id="GBRH01209789">
    <property type="protein sequence ID" value="JAD88106.1"/>
    <property type="molecule type" value="Transcribed_RNA"/>
</dbReference>
<accession>A0A0A9DK13</accession>